<keyword evidence="4 7" id="KW-0808">Transferase</keyword>
<protein>
    <recommendedName>
        <fullName evidence="4">DNA polymerase IV</fullName>
        <shortName evidence="4">Pol IV</shortName>
        <ecNumber evidence="4">2.7.7.7</ecNumber>
    </recommendedName>
</protein>
<dbReference type="PANTHER" id="PTHR11076:SF33">
    <property type="entry name" value="DNA POLYMERASE KAPPA"/>
    <property type="match status" value="1"/>
</dbReference>
<evidence type="ECO:0000256" key="1">
    <source>
        <dbReference type="ARBA" id="ARBA00010945"/>
    </source>
</evidence>
<dbReference type="SUPFAM" id="SSF100879">
    <property type="entry name" value="Lesion bypass DNA polymerase (Y-family), little finger domain"/>
    <property type="match status" value="1"/>
</dbReference>
<dbReference type="PROSITE" id="PS50173">
    <property type="entry name" value="UMUC"/>
    <property type="match status" value="1"/>
</dbReference>
<evidence type="ECO:0000256" key="2">
    <source>
        <dbReference type="ARBA" id="ARBA00025589"/>
    </source>
</evidence>
<keyword evidence="4 7" id="KW-0548">Nucleotidyltransferase</keyword>
<proteinExistence type="inferred from homology"/>
<dbReference type="EC" id="2.7.7.7" evidence="4"/>
<dbReference type="Gene3D" id="1.10.150.20">
    <property type="entry name" value="5' to 3' exonuclease, C-terminal subdomain"/>
    <property type="match status" value="1"/>
</dbReference>
<dbReference type="CDD" id="cd03586">
    <property type="entry name" value="PolY_Pol_IV_kappa"/>
    <property type="match status" value="1"/>
</dbReference>
<evidence type="ECO:0000256" key="4">
    <source>
        <dbReference type="HAMAP-Rule" id="MF_01113"/>
    </source>
</evidence>
<comment type="caution">
    <text evidence="7">The sequence shown here is derived from an EMBL/GenBank/DDBJ whole genome shotgun (WGS) entry which is preliminary data.</text>
</comment>
<dbReference type="RefSeq" id="WP_347921560.1">
    <property type="nucleotide sequence ID" value="NZ_JBDXMX010000007.1"/>
</dbReference>
<dbReference type="HAMAP" id="MF_01113">
    <property type="entry name" value="DNApol_IV"/>
    <property type="match status" value="1"/>
</dbReference>
<name>A0ABV0IL09_9MICC</name>
<dbReference type="InterPro" id="IPR017961">
    <property type="entry name" value="DNA_pol_Y-fam_little_finger"/>
</dbReference>
<keyword evidence="8" id="KW-1185">Reference proteome</keyword>
<keyword evidence="4" id="KW-0239">DNA-directed DNA polymerase</keyword>
<feature type="active site" evidence="4">
    <location>
        <position position="108"/>
    </location>
</feature>
<keyword evidence="4" id="KW-0479">Metal-binding</keyword>
<keyword evidence="4" id="KW-0235">DNA replication</keyword>
<dbReference type="InterPro" id="IPR036775">
    <property type="entry name" value="DNA_pol_Y-fam_lit_finger_sf"/>
</dbReference>
<feature type="binding site" evidence="4">
    <location>
        <position position="13"/>
    </location>
    <ligand>
        <name>Mg(2+)</name>
        <dbReference type="ChEBI" id="CHEBI:18420"/>
    </ligand>
</feature>
<feature type="domain" description="UmuC" evidence="6">
    <location>
        <begin position="9"/>
        <end position="189"/>
    </location>
</feature>
<comment type="catalytic activity">
    <reaction evidence="3 4">
        <text>DNA(n) + a 2'-deoxyribonucleoside 5'-triphosphate = DNA(n+1) + diphosphate</text>
        <dbReference type="Rhea" id="RHEA:22508"/>
        <dbReference type="Rhea" id="RHEA-COMP:17339"/>
        <dbReference type="Rhea" id="RHEA-COMP:17340"/>
        <dbReference type="ChEBI" id="CHEBI:33019"/>
        <dbReference type="ChEBI" id="CHEBI:61560"/>
        <dbReference type="ChEBI" id="CHEBI:173112"/>
        <dbReference type="EC" id="2.7.7.7"/>
    </reaction>
</comment>
<dbReference type="Proteomes" id="UP001484097">
    <property type="component" value="Unassembled WGS sequence"/>
</dbReference>
<comment type="cofactor">
    <cofactor evidence="4">
        <name>Mg(2+)</name>
        <dbReference type="ChEBI" id="CHEBI:18420"/>
    </cofactor>
    <text evidence="4">Binds 2 magnesium ions per subunit.</text>
</comment>
<keyword evidence="4" id="KW-0227">DNA damage</keyword>
<dbReference type="Gene3D" id="3.30.70.270">
    <property type="match status" value="1"/>
</dbReference>
<dbReference type="Pfam" id="PF11799">
    <property type="entry name" value="IMS_C"/>
    <property type="match status" value="1"/>
</dbReference>
<dbReference type="PANTHER" id="PTHR11076">
    <property type="entry name" value="DNA REPAIR POLYMERASE UMUC / TRANSFERASE FAMILY MEMBER"/>
    <property type="match status" value="1"/>
</dbReference>
<keyword evidence="4" id="KW-0234">DNA repair</keyword>
<comment type="similarity">
    <text evidence="1 4">Belongs to the DNA polymerase type-Y family.</text>
</comment>
<keyword evidence="4" id="KW-0515">Mutator protein</keyword>
<dbReference type="InterPro" id="IPR001126">
    <property type="entry name" value="UmuC"/>
</dbReference>
<keyword evidence="4" id="KW-0460">Magnesium</keyword>
<evidence type="ECO:0000256" key="3">
    <source>
        <dbReference type="ARBA" id="ARBA00049244"/>
    </source>
</evidence>
<dbReference type="Gene3D" id="3.30.1490.100">
    <property type="entry name" value="DNA polymerase, Y-family, little finger domain"/>
    <property type="match status" value="1"/>
</dbReference>
<dbReference type="InterPro" id="IPR050116">
    <property type="entry name" value="DNA_polymerase-Y"/>
</dbReference>
<dbReference type="InterPro" id="IPR043128">
    <property type="entry name" value="Rev_trsase/Diguanyl_cyclase"/>
</dbReference>
<dbReference type="Gene3D" id="3.40.1170.60">
    <property type="match status" value="1"/>
</dbReference>
<sequence length="408" mass="43767">MDDSWDAVVLHVDMDAFFLAVELLDHPQLSGRPALVAHRGGRSVVLSASYEARGFGIRSAMPLAHAMALCPGVAVVEPRHGRYTEVSRQVMGILGGFTPVLEQLSIDEAFLDVSGARRRLGTPARIGSLIRAQVRERTGLPCTVGAAATKSVAKIASTRAKPDGLAVVPSARTREYLDPLPVGALWGVGPVLGQRLVAAGLTTVGDLAAQSPQRMERWLGVQGPALVRLARGIDPRPVTPEHDTKSLGVERTFDEDVRDPAELHRHLVGLSHEGAIRLRRAGFRAGAISVKVKAPDLSVRTRTLTLATPTDSAGPIAEAAEGLLRALQQAHRVPVRLLGIRAERLSGAGEAVQESLLWEDERPAADWSQADRVADDIRRKFPRAGLRPATLVDRQPPADGGSGRKELR</sequence>
<dbReference type="EMBL" id="JBDXMX010000007">
    <property type="protein sequence ID" value="MEO9248848.1"/>
    <property type="molecule type" value="Genomic_DNA"/>
</dbReference>
<dbReference type="InterPro" id="IPR043502">
    <property type="entry name" value="DNA/RNA_pol_sf"/>
</dbReference>
<feature type="binding site" evidence="4">
    <location>
        <position position="107"/>
    </location>
    <ligand>
        <name>Mg(2+)</name>
        <dbReference type="ChEBI" id="CHEBI:18420"/>
    </ligand>
</feature>
<dbReference type="InterPro" id="IPR022880">
    <property type="entry name" value="DNApol_IV"/>
</dbReference>
<comment type="function">
    <text evidence="2 4">Poorly processive, error-prone DNA polymerase involved in untargeted mutagenesis. Copies undamaged DNA at stalled replication forks, which arise in vivo from mismatched or misaligned primer ends. These misaligned primers can be extended by PolIV. Exhibits no 3'-5' exonuclease (proofreading) activity. May be involved in translesional synthesis, in conjunction with the beta clamp from PolIII.</text>
</comment>
<evidence type="ECO:0000256" key="5">
    <source>
        <dbReference type="SAM" id="MobiDB-lite"/>
    </source>
</evidence>
<dbReference type="NCBIfam" id="NF002677">
    <property type="entry name" value="PRK02406.1"/>
    <property type="match status" value="1"/>
</dbReference>
<evidence type="ECO:0000259" key="6">
    <source>
        <dbReference type="PROSITE" id="PS50173"/>
    </source>
</evidence>
<evidence type="ECO:0000313" key="8">
    <source>
        <dbReference type="Proteomes" id="UP001484097"/>
    </source>
</evidence>
<dbReference type="GO" id="GO:0003887">
    <property type="term" value="F:DNA-directed DNA polymerase activity"/>
    <property type="evidence" value="ECO:0007669"/>
    <property type="project" value="UniProtKB-EC"/>
</dbReference>
<feature type="site" description="Substrate discrimination" evidence="4">
    <location>
        <position position="18"/>
    </location>
</feature>
<keyword evidence="4" id="KW-0963">Cytoplasm</keyword>
<accession>A0ABV0IL09</accession>
<comment type="subunit">
    <text evidence="4">Monomer.</text>
</comment>
<comment type="subcellular location">
    <subcellularLocation>
        <location evidence="4">Cytoplasm</location>
    </subcellularLocation>
</comment>
<keyword evidence="4" id="KW-0238">DNA-binding</keyword>
<dbReference type="SUPFAM" id="SSF56672">
    <property type="entry name" value="DNA/RNA polymerases"/>
    <property type="match status" value="1"/>
</dbReference>
<gene>
    <name evidence="4 7" type="primary">dinB</name>
    <name evidence="7" type="ORF">ABDK96_14285</name>
</gene>
<feature type="region of interest" description="Disordered" evidence="5">
    <location>
        <begin position="386"/>
        <end position="408"/>
    </location>
</feature>
<reference evidence="7 8" key="1">
    <citation type="submission" date="2024-05" db="EMBL/GenBank/DDBJ databases">
        <authorList>
            <person name="Yi C."/>
        </authorList>
    </citation>
    <scope>NUCLEOTIDE SEQUENCE [LARGE SCALE GENOMIC DNA]</scope>
    <source>
        <strain evidence="7 8">XS13</strain>
    </source>
</reference>
<organism evidence="7 8">
    <name type="scientific">Citricoccus nitrophenolicus</name>
    <dbReference type="NCBI Taxonomy" id="863575"/>
    <lineage>
        <taxon>Bacteria</taxon>
        <taxon>Bacillati</taxon>
        <taxon>Actinomycetota</taxon>
        <taxon>Actinomycetes</taxon>
        <taxon>Micrococcales</taxon>
        <taxon>Micrococcaceae</taxon>
        <taxon>Citricoccus</taxon>
    </lineage>
</organism>
<dbReference type="Pfam" id="PF00817">
    <property type="entry name" value="IMS"/>
    <property type="match status" value="1"/>
</dbReference>
<evidence type="ECO:0000313" key="7">
    <source>
        <dbReference type="EMBL" id="MEO9248848.1"/>
    </source>
</evidence>